<sequence>MFGVRQLFLLVFLWKFLAIFAGNFTVSVEWYPEKFRTYSFNRNIFGECILSLQEDMVRCMRNHRFQEIEDQWRYNPENVTYLAVNCLKQEYYASPKHVCMCKKGSNAASPQHFRQFDDHFYCQLRKLPNKMFSSLRNLEVLDLSDNLIAIVEGEALRSLTSLKYLDLSRNPLKTLDAGFLCDVNGLEVLLMQGTNFHNFPVHMFDCGKKLKNMTYIDFSDNLIDSIPHNAFRSIPNVVTLNLTSNNINNTLIQRDAFVGLQKLLTIDFTENDLTSIPETLCEHAPEVQYLHMGENRLKSFEFQAVEVCAHLLLLDLSHNDIKSLVGDIDQPSPLQTLKVSQNLIKELQTPGFLRGAQNLTTIDFSMNVIHEISPTAFDGLSSLKKLDISDNMLKNSSIPLFSQLRSLEELDLSVNNFIKIRSGFFRGLESLKVLNLSRNDFELLEDRAFEGLGKLTVLDLRHNLLATFQDNVFSTMSNLKSLLLSHNKILSLDNVKFPNSLILLDAEENRMEHFPASLSNSYVNKVILDSNDITTLSISDSGNFSQLTFVSLSINRIQTFNERAFQTFTNLKHLNLSTNQLSLNLSRGYFGGADSLVTLDLSHNNIEEINGMFATFQSLDHLQNLILSHNPITRIHNLIPELLDMSAFREPNLQNIFLSFCNISYVSVEAFEGFPNLSLVDLSHNRLKEIKPFKLFNSKPVFNLTSNVFECSCGMRWIKEPEIEMGDQYFPTNHYRMDDCVVLPKHYKMKIRDVPIGDFLCKTQDSCHENCQCLGNSEASRTTVVRCSDVTQVPEGIPRSALRIYLDGNALRNLTFPKEVNTGSFQTQELYVNGSNVSFLTQDFFRPFQSLKKLDLAENRIENLPSEVFANLTYLEELYLRNNSIVAFDSHSLPNSKSLMLLDISHNNIKYLDAEVLEMIVDKPHLRRIFIGNNVFVCKCKNKALRNWIDEHRSRIFDRESILCENNGKEMIRVAPRYFNCLGKTVARSSDHKGVIVAAVILLCAALLVFASCIYFRRDIIAVFGTKLNIKCFRHQYEAHSVYDVFLMYDFNDVKGSDWANKELIPRLNQFGHKLTTSDSTDLANSLLETENSKIKESKCALFVVTKYVGNNQYYMNCFRVAAKHAREHGQFKVIVVVVGDIDFTSLEPGLKKMLASGNYITARSRCAWERLEYELPKRRSRLEPFSQDSEIGICDTETIIYNAARKDKGDECDVE</sequence>
<reference evidence="6" key="1">
    <citation type="submission" date="2022-08" db="UniProtKB">
        <authorList>
            <consortium name="EnsemblMetazoa"/>
        </authorList>
    </citation>
    <scope>IDENTIFICATION</scope>
    <source>
        <strain evidence="6">05x7-T-G4-1.051#20</strain>
    </source>
</reference>
<dbReference type="EnsemblMetazoa" id="G9370.1">
    <property type="protein sequence ID" value="G9370.1:cds"/>
    <property type="gene ID" value="G9370"/>
</dbReference>
<keyword evidence="4" id="KW-1133">Transmembrane helix</keyword>
<accession>A0A8W8NTD0</accession>
<evidence type="ECO:0000313" key="6">
    <source>
        <dbReference type="EnsemblMetazoa" id="G9370.1:cds"/>
    </source>
</evidence>
<dbReference type="Proteomes" id="UP000005408">
    <property type="component" value="Unassembled WGS sequence"/>
</dbReference>
<dbReference type="Gene3D" id="3.40.50.10140">
    <property type="entry name" value="Toll/interleukin-1 receptor homology (TIR) domain"/>
    <property type="match status" value="1"/>
</dbReference>
<dbReference type="InterPro" id="IPR032675">
    <property type="entry name" value="LRR_dom_sf"/>
</dbReference>
<organism evidence="6 7">
    <name type="scientific">Magallana gigas</name>
    <name type="common">Pacific oyster</name>
    <name type="synonym">Crassostrea gigas</name>
    <dbReference type="NCBI Taxonomy" id="29159"/>
    <lineage>
        <taxon>Eukaryota</taxon>
        <taxon>Metazoa</taxon>
        <taxon>Spiralia</taxon>
        <taxon>Lophotrochozoa</taxon>
        <taxon>Mollusca</taxon>
        <taxon>Bivalvia</taxon>
        <taxon>Autobranchia</taxon>
        <taxon>Pteriomorphia</taxon>
        <taxon>Ostreida</taxon>
        <taxon>Ostreoidea</taxon>
        <taxon>Ostreidae</taxon>
        <taxon>Magallana</taxon>
    </lineage>
</organism>
<dbReference type="SMART" id="SM00369">
    <property type="entry name" value="LRR_TYP"/>
    <property type="match status" value="21"/>
</dbReference>
<dbReference type="Gene3D" id="3.80.10.10">
    <property type="entry name" value="Ribonuclease Inhibitor"/>
    <property type="match status" value="6"/>
</dbReference>
<dbReference type="OrthoDB" id="2015831at2759"/>
<dbReference type="Pfam" id="PF13855">
    <property type="entry name" value="LRR_8"/>
    <property type="match status" value="7"/>
</dbReference>
<dbReference type="SUPFAM" id="SSF52047">
    <property type="entry name" value="RNI-like"/>
    <property type="match status" value="1"/>
</dbReference>
<evidence type="ECO:0000256" key="3">
    <source>
        <dbReference type="ARBA" id="ARBA00022737"/>
    </source>
</evidence>
<keyword evidence="4" id="KW-0812">Transmembrane</keyword>
<dbReference type="SMART" id="SM00364">
    <property type="entry name" value="LRR_BAC"/>
    <property type="match status" value="4"/>
</dbReference>
<keyword evidence="2 5" id="KW-0732">Signal</keyword>
<evidence type="ECO:0000313" key="7">
    <source>
        <dbReference type="Proteomes" id="UP000005408"/>
    </source>
</evidence>
<dbReference type="InterPro" id="IPR035897">
    <property type="entry name" value="Toll_tir_struct_dom_sf"/>
</dbReference>
<dbReference type="SMART" id="SM00365">
    <property type="entry name" value="LRR_SD22"/>
    <property type="match status" value="11"/>
</dbReference>
<protein>
    <submittedName>
        <fullName evidence="6">Uncharacterized protein</fullName>
    </submittedName>
</protein>
<dbReference type="PANTHER" id="PTHR24366">
    <property type="entry name" value="IG(IMMUNOGLOBULIN) AND LRR(LEUCINE RICH REPEAT) DOMAINS"/>
    <property type="match status" value="1"/>
</dbReference>
<dbReference type="SUPFAM" id="SSF52058">
    <property type="entry name" value="L domain-like"/>
    <property type="match status" value="3"/>
</dbReference>
<dbReference type="SUPFAM" id="SSF52200">
    <property type="entry name" value="Toll/Interleukin receptor TIR domain"/>
    <property type="match status" value="1"/>
</dbReference>
<dbReference type="AlphaFoldDB" id="A0A8W8NTD0"/>
<keyword evidence="3" id="KW-0677">Repeat</keyword>
<proteinExistence type="predicted"/>
<evidence type="ECO:0000256" key="5">
    <source>
        <dbReference type="SAM" id="SignalP"/>
    </source>
</evidence>
<feature type="transmembrane region" description="Helical" evidence="4">
    <location>
        <begin position="994"/>
        <end position="1016"/>
    </location>
</feature>
<feature type="signal peptide" evidence="5">
    <location>
        <begin position="1"/>
        <end position="21"/>
    </location>
</feature>
<dbReference type="PROSITE" id="PS51450">
    <property type="entry name" value="LRR"/>
    <property type="match status" value="8"/>
</dbReference>
<dbReference type="OMA" id="CRWWVER"/>
<name>A0A8W8NTD0_MAGGI</name>
<keyword evidence="7" id="KW-1185">Reference proteome</keyword>
<keyword evidence="4" id="KW-0472">Membrane</keyword>
<dbReference type="InterPro" id="IPR003591">
    <property type="entry name" value="Leu-rich_rpt_typical-subtyp"/>
</dbReference>
<feature type="chain" id="PRO_5036484439" evidence="5">
    <location>
        <begin position="22"/>
        <end position="1216"/>
    </location>
</feature>
<evidence type="ECO:0000256" key="1">
    <source>
        <dbReference type="ARBA" id="ARBA00022614"/>
    </source>
</evidence>
<keyword evidence="1" id="KW-0433">Leucine-rich repeat</keyword>
<evidence type="ECO:0000256" key="2">
    <source>
        <dbReference type="ARBA" id="ARBA00022729"/>
    </source>
</evidence>
<dbReference type="PANTHER" id="PTHR24366:SF161">
    <property type="entry name" value="TIR DOMAIN-CONTAINING PROTEIN"/>
    <property type="match status" value="1"/>
</dbReference>
<evidence type="ECO:0000256" key="4">
    <source>
        <dbReference type="SAM" id="Phobius"/>
    </source>
</evidence>
<dbReference type="InterPro" id="IPR001611">
    <property type="entry name" value="Leu-rich_rpt"/>
</dbReference>